<dbReference type="EMBL" id="BGPR01001180">
    <property type="protein sequence ID" value="GBM47439.1"/>
    <property type="molecule type" value="Genomic_DNA"/>
</dbReference>
<evidence type="ECO:0000259" key="3">
    <source>
        <dbReference type="Pfam" id="PF13725"/>
    </source>
</evidence>
<dbReference type="GO" id="GO:0005730">
    <property type="term" value="C:nucleolus"/>
    <property type="evidence" value="ECO:0007669"/>
    <property type="project" value="TreeGrafter"/>
</dbReference>
<dbReference type="PANTHER" id="PTHR10925:SF5">
    <property type="entry name" value="RNA CYTIDINE ACETYLTRANSFERASE"/>
    <property type="match status" value="1"/>
</dbReference>
<evidence type="ECO:0000313" key="4">
    <source>
        <dbReference type="EMBL" id="GBM47439.1"/>
    </source>
</evidence>
<dbReference type="Proteomes" id="UP000499080">
    <property type="component" value="Unassembled WGS sequence"/>
</dbReference>
<dbReference type="PANTHER" id="PTHR10925">
    <property type="entry name" value="N-ACETYLTRANSFERASE 10"/>
    <property type="match status" value="1"/>
</dbReference>
<feature type="region of interest" description="Disordered" evidence="1">
    <location>
        <begin position="397"/>
        <end position="426"/>
    </location>
</feature>
<feature type="domain" description="N-acetyltransferase" evidence="2">
    <location>
        <begin position="34"/>
        <end position="166"/>
    </location>
</feature>
<accession>A0A4Y2G4C6</accession>
<protein>
    <submittedName>
        <fullName evidence="4">RNA cytidine acetyltransferase</fullName>
    </submittedName>
</protein>
<feature type="domain" description="Possible tRNA binding" evidence="3">
    <location>
        <begin position="174"/>
        <end position="385"/>
    </location>
</feature>
<dbReference type="InterPro" id="IPR032672">
    <property type="entry name" value="TmcA/NAT10/Kre33"/>
</dbReference>
<gene>
    <name evidence="4" type="primary">Nat10</name>
    <name evidence="4" type="ORF">AVEN_6123_1</name>
</gene>
<proteinExistence type="predicted"/>
<dbReference type="InterPro" id="IPR027992">
    <property type="entry name" value="tRNA_bind_dom"/>
</dbReference>
<dbReference type="Gene3D" id="3.40.630.30">
    <property type="match status" value="1"/>
</dbReference>
<keyword evidence="5" id="KW-1185">Reference proteome</keyword>
<dbReference type="InterPro" id="IPR000182">
    <property type="entry name" value="GNAT_dom"/>
</dbReference>
<sequence>MLDFFGVHLEHEIPDHIVHCGTNLDGSISNCFNEWKVQNKTTARFLPIQGAHVLNIVTHQNYRKMGYGIRALQLLQEFYEGKCISLDESLESRCRLADGLEENSTESPILQQLTEIQPDNVEYILVSCNLSSETLRFWKKSNFTPVYIAEKKNPEGEHTLFMIKAVEETFRQRLEKYWFNFQSHYCLLLGSEFRTSKSVLALSIMQCGASFVKKDIKELSKAEIDLLIRPHQMRQLEKYCQNLQDFYAVIQLIPTLTALYFKNCLKGVSLPRTQEAILLSFGFQYKTADDVKNDLGLDISQIHGLLNRTIKKITNNLTEIIEKSVANTFENREVIMEPVAQSLDDELEEAAKKIQKQQEQDALLLKDLDIRQYAIKGSEEEWEKVLSHRKALVSIKSIKKIPNTMENPKHSEDSYKKPKHQKKRKR</sequence>
<dbReference type="AlphaFoldDB" id="A0A4Y2G4C6"/>
<dbReference type="Pfam" id="PF13718">
    <property type="entry name" value="GNAT_acetyltr_2"/>
    <property type="match status" value="1"/>
</dbReference>
<organism evidence="4 5">
    <name type="scientific">Araneus ventricosus</name>
    <name type="common">Orbweaver spider</name>
    <name type="synonym">Epeira ventricosa</name>
    <dbReference type="NCBI Taxonomy" id="182803"/>
    <lineage>
        <taxon>Eukaryota</taxon>
        <taxon>Metazoa</taxon>
        <taxon>Ecdysozoa</taxon>
        <taxon>Arthropoda</taxon>
        <taxon>Chelicerata</taxon>
        <taxon>Arachnida</taxon>
        <taxon>Araneae</taxon>
        <taxon>Araneomorphae</taxon>
        <taxon>Entelegynae</taxon>
        <taxon>Araneoidea</taxon>
        <taxon>Araneidae</taxon>
        <taxon>Araneus</taxon>
    </lineage>
</organism>
<keyword evidence="4" id="KW-0808">Transferase</keyword>
<dbReference type="GO" id="GO:1904812">
    <property type="term" value="P:rRNA acetylation involved in maturation of SSU-rRNA"/>
    <property type="evidence" value="ECO:0007669"/>
    <property type="project" value="TreeGrafter"/>
</dbReference>
<dbReference type="Pfam" id="PF13725">
    <property type="entry name" value="tRNA_bind_2"/>
    <property type="match status" value="1"/>
</dbReference>
<reference evidence="4 5" key="1">
    <citation type="journal article" date="2019" name="Sci. Rep.">
        <title>Orb-weaving spider Araneus ventricosus genome elucidates the spidroin gene catalogue.</title>
        <authorList>
            <person name="Kono N."/>
            <person name="Nakamura H."/>
            <person name="Ohtoshi R."/>
            <person name="Moran D.A.P."/>
            <person name="Shinohara A."/>
            <person name="Yoshida Y."/>
            <person name="Fujiwara M."/>
            <person name="Mori M."/>
            <person name="Tomita M."/>
            <person name="Arakawa K."/>
        </authorList>
    </citation>
    <scope>NUCLEOTIDE SEQUENCE [LARGE SCALE GENOMIC DNA]</scope>
</reference>
<evidence type="ECO:0000313" key="5">
    <source>
        <dbReference type="Proteomes" id="UP000499080"/>
    </source>
</evidence>
<dbReference type="OrthoDB" id="10067491at2759"/>
<dbReference type="GO" id="GO:1990883">
    <property type="term" value="F:18S rRNA cytidine N-acetyltransferase activity"/>
    <property type="evidence" value="ECO:0007669"/>
    <property type="project" value="TreeGrafter"/>
</dbReference>
<evidence type="ECO:0000256" key="1">
    <source>
        <dbReference type="SAM" id="MobiDB-lite"/>
    </source>
</evidence>
<dbReference type="GO" id="GO:0030686">
    <property type="term" value="C:90S preribosome"/>
    <property type="evidence" value="ECO:0007669"/>
    <property type="project" value="TreeGrafter"/>
</dbReference>
<comment type="caution">
    <text evidence="4">The sequence shown here is derived from an EMBL/GenBank/DDBJ whole genome shotgun (WGS) entry which is preliminary data.</text>
</comment>
<name>A0A4Y2G4C6_ARAVE</name>
<dbReference type="GO" id="GO:0000049">
    <property type="term" value="F:tRNA binding"/>
    <property type="evidence" value="ECO:0007669"/>
    <property type="project" value="TreeGrafter"/>
</dbReference>
<feature type="compositionally biased region" description="Basic residues" evidence="1">
    <location>
        <begin position="417"/>
        <end position="426"/>
    </location>
</feature>
<feature type="compositionally biased region" description="Basic and acidic residues" evidence="1">
    <location>
        <begin position="407"/>
        <end position="416"/>
    </location>
</feature>
<evidence type="ECO:0000259" key="2">
    <source>
        <dbReference type="Pfam" id="PF13718"/>
    </source>
</evidence>